<keyword evidence="8" id="KW-0282">Flagellum</keyword>
<dbReference type="HOGENOM" id="CLU_169011_3_1_9"/>
<evidence type="ECO:0000256" key="5">
    <source>
        <dbReference type="ARBA" id="ARBA00023015"/>
    </source>
</evidence>
<dbReference type="STRING" id="642492.Clole_3598"/>
<evidence type="ECO:0000256" key="4">
    <source>
        <dbReference type="ARBA" id="ARBA00022795"/>
    </source>
</evidence>
<dbReference type="eggNOG" id="COG2747">
    <property type="taxonomic scope" value="Bacteria"/>
</dbReference>
<dbReference type="InterPro" id="IPR035890">
    <property type="entry name" value="Anti-sigma-28_factor_FlgM_sf"/>
</dbReference>
<sequence>MTMRIDPISRAYEAYKSQKVTPTKKINSVSSKDQVEFSSIAKEFGSVYKMALEAPEIRKDKVESLKEQIKSGTYNVKSEEVAEKIMSQFDIKG</sequence>
<keyword evidence="8" id="KW-0966">Cell projection</keyword>
<evidence type="ECO:0000313" key="8">
    <source>
        <dbReference type="EMBL" id="ADZ85281.1"/>
    </source>
</evidence>
<dbReference type="GO" id="GO:0044781">
    <property type="term" value="P:bacterial-type flagellum organization"/>
    <property type="evidence" value="ECO:0007669"/>
    <property type="project" value="UniProtKB-KW"/>
</dbReference>
<keyword evidence="9" id="KW-1185">Reference proteome</keyword>
<feature type="domain" description="Anti-sigma-28 factor FlgM C-terminal" evidence="7">
    <location>
        <begin position="33"/>
        <end position="86"/>
    </location>
</feature>
<dbReference type="Pfam" id="PF04316">
    <property type="entry name" value="FlgM"/>
    <property type="match status" value="1"/>
</dbReference>
<dbReference type="Proteomes" id="UP000008467">
    <property type="component" value="Chromosome"/>
</dbReference>
<evidence type="ECO:0000256" key="1">
    <source>
        <dbReference type="ARBA" id="ARBA00005322"/>
    </source>
</evidence>
<proteinExistence type="inferred from homology"/>
<comment type="similarity">
    <text evidence="1">Belongs to the FlgM family.</text>
</comment>
<evidence type="ECO:0000259" key="7">
    <source>
        <dbReference type="Pfam" id="PF04316"/>
    </source>
</evidence>
<protein>
    <recommendedName>
        <fullName evidence="2">Negative regulator of flagellin synthesis</fullName>
    </recommendedName>
</protein>
<evidence type="ECO:0000256" key="3">
    <source>
        <dbReference type="ARBA" id="ARBA00022491"/>
    </source>
</evidence>
<dbReference type="SUPFAM" id="SSF101498">
    <property type="entry name" value="Anti-sigma factor FlgM"/>
    <property type="match status" value="1"/>
</dbReference>
<evidence type="ECO:0000313" key="9">
    <source>
        <dbReference type="Proteomes" id="UP000008467"/>
    </source>
</evidence>
<dbReference type="InterPro" id="IPR007412">
    <property type="entry name" value="FlgM"/>
</dbReference>
<name>F2JT62_CELLD</name>
<keyword evidence="5" id="KW-0805">Transcription regulation</keyword>
<dbReference type="EMBL" id="CP002582">
    <property type="protein sequence ID" value="ADZ85281.1"/>
    <property type="molecule type" value="Genomic_DNA"/>
</dbReference>
<keyword evidence="6" id="KW-0804">Transcription</keyword>
<accession>F2JT62</accession>
<dbReference type="GO" id="GO:0045892">
    <property type="term" value="P:negative regulation of DNA-templated transcription"/>
    <property type="evidence" value="ECO:0007669"/>
    <property type="project" value="InterPro"/>
</dbReference>
<keyword evidence="8" id="KW-0969">Cilium</keyword>
<keyword evidence="4" id="KW-1005">Bacterial flagellum biogenesis</keyword>
<evidence type="ECO:0000256" key="2">
    <source>
        <dbReference type="ARBA" id="ARBA00017823"/>
    </source>
</evidence>
<dbReference type="AlphaFoldDB" id="F2JT62"/>
<reference evidence="8 9" key="1">
    <citation type="journal article" date="2011" name="J. Bacteriol.">
        <title>Complete genome sequence of the cellulose-degrading bacterium Cellulosilyticum lentocellum.</title>
        <authorList>
            <consortium name="US DOE Joint Genome Institute"/>
            <person name="Miller D.A."/>
            <person name="Suen G."/>
            <person name="Bruce D."/>
            <person name="Copeland A."/>
            <person name="Cheng J.F."/>
            <person name="Detter C."/>
            <person name="Goodwin L.A."/>
            <person name="Han C.S."/>
            <person name="Hauser L.J."/>
            <person name="Land M.L."/>
            <person name="Lapidus A."/>
            <person name="Lucas S."/>
            <person name="Meincke L."/>
            <person name="Pitluck S."/>
            <person name="Tapia R."/>
            <person name="Teshima H."/>
            <person name="Woyke T."/>
            <person name="Fox B.G."/>
            <person name="Angert E.R."/>
            <person name="Currie C.R."/>
        </authorList>
    </citation>
    <scope>NUCLEOTIDE SEQUENCE [LARGE SCALE GENOMIC DNA]</scope>
    <source>
        <strain evidence="9">ATCC 49066 / DSM 5427 / NCIMB 11756 / RHM5</strain>
    </source>
</reference>
<dbReference type="NCBIfam" id="TIGR03824">
    <property type="entry name" value="FlgM_jcvi"/>
    <property type="match status" value="1"/>
</dbReference>
<evidence type="ECO:0000256" key="6">
    <source>
        <dbReference type="ARBA" id="ARBA00023163"/>
    </source>
</evidence>
<dbReference type="InterPro" id="IPR031316">
    <property type="entry name" value="FlgM_C"/>
</dbReference>
<dbReference type="RefSeq" id="WP_013658557.1">
    <property type="nucleotide sequence ID" value="NC_015275.1"/>
</dbReference>
<organism evidence="8 9">
    <name type="scientific">Cellulosilyticum lentocellum (strain ATCC 49066 / DSM 5427 / NCIMB 11756 / RHM5)</name>
    <name type="common">Clostridium lentocellum</name>
    <dbReference type="NCBI Taxonomy" id="642492"/>
    <lineage>
        <taxon>Bacteria</taxon>
        <taxon>Bacillati</taxon>
        <taxon>Bacillota</taxon>
        <taxon>Clostridia</taxon>
        <taxon>Lachnospirales</taxon>
        <taxon>Cellulosilyticaceae</taxon>
        <taxon>Cellulosilyticum</taxon>
    </lineage>
</organism>
<gene>
    <name evidence="8" type="ordered locus">Clole_3598</name>
</gene>
<dbReference type="KEGG" id="cle:Clole_3598"/>
<keyword evidence="3" id="KW-0678">Repressor</keyword>